<dbReference type="GO" id="GO:0015095">
    <property type="term" value="F:magnesium ion transmembrane transporter activity"/>
    <property type="evidence" value="ECO:0007669"/>
    <property type="project" value="InterPro"/>
</dbReference>
<dbReference type="Pfam" id="PF00571">
    <property type="entry name" value="CBS"/>
    <property type="match status" value="2"/>
</dbReference>
<dbReference type="InterPro" id="IPR038076">
    <property type="entry name" value="MgtE_N_sf"/>
</dbReference>
<dbReference type="PANTHER" id="PTHR43773:SF1">
    <property type="entry name" value="MAGNESIUM TRANSPORTER MGTE"/>
    <property type="match status" value="1"/>
</dbReference>
<dbReference type="AlphaFoldDB" id="A0A537K1M3"/>
<dbReference type="Proteomes" id="UP000318509">
    <property type="component" value="Unassembled WGS sequence"/>
</dbReference>
<evidence type="ECO:0000313" key="3">
    <source>
        <dbReference type="EMBL" id="TMI89396.1"/>
    </source>
</evidence>
<dbReference type="SUPFAM" id="SSF158791">
    <property type="entry name" value="MgtE N-terminal domain-like"/>
    <property type="match status" value="1"/>
</dbReference>
<proteinExistence type="predicted"/>
<dbReference type="Gene3D" id="1.25.60.10">
    <property type="entry name" value="MgtE N-terminal domain-like"/>
    <property type="match status" value="1"/>
</dbReference>
<dbReference type="SMART" id="SM00116">
    <property type="entry name" value="CBS"/>
    <property type="match status" value="2"/>
</dbReference>
<feature type="domain" description="CBS" evidence="2">
    <location>
        <begin position="355"/>
        <end position="414"/>
    </location>
</feature>
<evidence type="ECO:0000313" key="4">
    <source>
        <dbReference type="Proteomes" id="UP000318509"/>
    </source>
</evidence>
<dbReference type="InterPro" id="IPR006669">
    <property type="entry name" value="MgtE_transporter"/>
</dbReference>
<organism evidence="3 4">
    <name type="scientific">Candidatus Segetimicrobium genomatis</name>
    <dbReference type="NCBI Taxonomy" id="2569760"/>
    <lineage>
        <taxon>Bacteria</taxon>
        <taxon>Bacillati</taxon>
        <taxon>Candidatus Sysuimicrobiota</taxon>
        <taxon>Candidatus Sysuimicrobiia</taxon>
        <taxon>Candidatus Sysuimicrobiales</taxon>
        <taxon>Candidatus Segetimicrobiaceae</taxon>
        <taxon>Candidatus Segetimicrobium</taxon>
    </lineage>
</organism>
<evidence type="ECO:0000256" key="1">
    <source>
        <dbReference type="PROSITE-ProRule" id="PRU00703"/>
    </source>
</evidence>
<keyword evidence="1" id="KW-0129">CBS domain</keyword>
<dbReference type="InterPro" id="IPR000644">
    <property type="entry name" value="CBS_dom"/>
</dbReference>
<dbReference type="Pfam" id="PF03448">
    <property type="entry name" value="MgtE_N"/>
    <property type="match status" value="1"/>
</dbReference>
<dbReference type="EMBL" id="VBAK01000124">
    <property type="protein sequence ID" value="TMI89396.1"/>
    <property type="molecule type" value="Genomic_DNA"/>
</dbReference>
<dbReference type="PROSITE" id="PS51371">
    <property type="entry name" value="CBS"/>
    <property type="match status" value="2"/>
</dbReference>
<dbReference type="GO" id="GO:0016020">
    <property type="term" value="C:membrane"/>
    <property type="evidence" value="ECO:0007669"/>
    <property type="project" value="InterPro"/>
</dbReference>
<comment type="caution">
    <text evidence="3">The sequence shown here is derived from an EMBL/GenBank/DDBJ whole genome shotgun (WGS) entry which is preliminary data.</text>
</comment>
<dbReference type="Gene3D" id="3.10.580.10">
    <property type="entry name" value="CBS-domain"/>
    <property type="match status" value="1"/>
</dbReference>
<feature type="domain" description="CBS" evidence="2">
    <location>
        <begin position="291"/>
        <end position="354"/>
    </location>
</feature>
<evidence type="ECO:0000259" key="2">
    <source>
        <dbReference type="PROSITE" id="PS51371"/>
    </source>
</evidence>
<dbReference type="PANTHER" id="PTHR43773">
    <property type="entry name" value="MAGNESIUM TRANSPORTER MGTE"/>
    <property type="match status" value="1"/>
</dbReference>
<sequence length="433" mass="47837">MPYLSQVIGKPVSDAAGEAFDTVSDLVIYHGTEKFPRLTGILLRGDRSRVAVIPWDAVAEFSASGIRLRVERRRLAPRPLQPDEILLRDDILDSQVVDTDDIKVVRVNDVELRQVGTDVRVIGADVGSRSLFRRLGLEPFVCRALERVGHPLPGRVIPWNLVAVLGGTLTPLRLSVSRERLKNIHPADLADLLEELPRDERVEMMTALPEEHAADVLEEAEPEVQTAVIQELPSERASDILEEMKPDEAADVLGELPEERAEELIGLMEEDKAEEVSRLLQYEPETAAGKMTTEFIALPASMTVEQVLARLRETKPDDQSIYYLYVVDDQGRLVGVLSIRGLISSAPDCPISKLMRTDVVYVRADARVEDVAGALVRYDLLAVPVVEADGRLVGIVTIDQLLDLLLEKYGPRKLGGGFDLLRRKAAREGSGAA</sequence>
<protein>
    <submittedName>
        <fullName evidence="3">Magnesium transporter</fullName>
    </submittedName>
</protein>
<name>A0A537K1M3_9BACT</name>
<dbReference type="InterPro" id="IPR006668">
    <property type="entry name" value="Mg_transptr_MgtE_intracell_dom"/>
</dbReference>
<dbReference type="CDD" id="cd04606">
    <property type="entry name" value="CBS_pair_Mg_transporter"/>
    <property type="match status" value="1"/>
</dbReference>
<dbReference type="SMART" id="SM00924">
    <property type="entry name" value="MgtE_N"/>
    <property type="match status" value="1"/>
</dbReference>
<gene>
    <name evidence="3" type="ORF">E6H00_09845</name>
</gene>
<dbReference type="SUPFAM" id="SSF54631">
    <property type="entry name" value="CBS-domain pair"/>
    <property type="match status" value="1"/>
</dbReference>
<reference evidence="3 4" key="1">
    <citation type="journal article" date="2019" name="Nat. Microbiol.">
        <title>Mediterranean grassland soil C-N compound turnover is dependent on rainfall and depth, and is mediated by genomically divergent microorganisms.</title>
        <authorList>
            <person name="Diamond S."/>
            <person name="Andeer P.F."/>
            <person name="Li Z."/>
            <person name="Crits-Christoph A."/>
            <person name="Burstein D."/>
            <person name="Anantharaman K."/>
            <person name="Lane K.R."/>
            <person name="Thomas B.C."/>
            <person name="Pan C."/>
            <person name="Northen T.R."/>
            <person name="Banfield J.F."/>
        </authorList>
    </citation>
    <scope>NUCLEOTIDE SEQUENCE [LARGE SCALE GENOMIC DNA]</scope>
    <source>
        <strain evidence="3">NP_3</strain>
    </source>
</reference>
<dbReference type="InterPro" id="IPR046342">
    <property type="entry name" value="CBS_dom_sf"/>
</dbReference>
<accession>A0A537K1M3</accession>